<feature type="domain" description="Xrn1 helical" evidence="6">
    <location>
        <begin position="245"/>
        <end position="347"/>
    </location>
</feature>
<evidence type="ECO:0008006" key="8">
    <source>
        <dbReference type="Google" id="ProtNLM"/>
    </source>
</evidence>
<organism evidence="7">
    <name type="scientific">viral metagenome</name>
    <dbReference type="NCBI Taxonomy" id="1070528"/>
    <lineage>
        <taxon>unclassified sequences</taxon>
        <taxon>metagenomes</taxon>
        <taxon>organismal metagenomes</taxon>
    </lineage>
</organism>
<dbReference type="GO" id="GO:0003723">
    <property type="term" value="F:RNA binding"/>
    <property type="evidence" value="ECO:0007669"/>
    <property type="project" value="TreeGrafter"/>
</dbReference>
<dbReference type="AlphaFoldDB" id="A0A6C0BTS1"/>
<evidence type="ECO:0000259" key="6">
    <source>
        <dbReference type="Pfam" id="PF17846"/>
    </source>
</evidence>
<sequence>MGIPAYFSHIVRNYAEISLKLANFRRKKSKNDTNFYLDCNGIIYDCANNLNHELVIKKEFENELVERVIRKIEDYVNDVSPSGIVFIAFDGVAPVAKLKQQRTRRFKTAYEYKVLSDGEPAKFKWDTANITPGTQFMEFLTRRIKAHFVGDYIVSSSDVAGEGEHKIFDHIRSHGRNTINIIYGLDADLIMLSLCNLQYAPFIYLYRETPSYIASLNAELEANEKYLFNIPMLASLLCDGKPTQNQVNDYVLLCFMLGNDFMPHIPSINIRHKGIHVLINAYKKIAGNLTNANKIVLTDANKIMWKNVRKLLALLAQQEETNLQKEHESRAKFEAIKAKTAGSMTAAEKYTAIPMFNREYEHLIDPSLTGWQTRYYKYLFDFGEKHKKSAVENYLEGLEWTFKYYTAGCPNWRWCYKYNYAPLLSDIHAECHYFDHEYFKDTSTKPISQQAQLMYVLPSDYHYILDEAGLREKYTKLQKARIIPEIDSNALDFTWAYCTYMWEAHINLPTIDVDTLDL</sequence>
<name>A0A6C0BTS1_9ZZZZ</name>
<keyword evidence="2" id="KW-0378">Hydrolase</keyword>
<feature type="domain" description="Xrn1 helical" evidence="6">
    <location>
        <begin position="369"/>
        <end position="515"/>
    </location>
</feature>
<reference evidence="7" key="1">
    <citation type="journal article" date="2020" name="Nature">
        <title>Giant virus diversity and host interactions through global metagenomics.</title>
        <authorList>
            <person name="Schulz F."/>
            <person name="Roux S."/>
            <person name="Paez-Espino D."/>
            <person name="Jungbluth S."/>
            <person name="Walsh D.A."/>
            <person name="Denef V.J."/>
            <person name="McMahon K.D."/>
            <person name="Konstantinidis K.T."/>
            <person name="Eloe-Fadrosh E.A."/>
            <person name="Kyrpides N.C."/>
            <person name="Woyke T."/>
        </authorList>
    </citation>
    <scope>NUCLEOTIDE SEQUENCE</scope>
    <source>
        <strain evidence="7">GVMAG-M-3300018868-6</strain>
    </source>
</reference>
<dbReference type="Gene3D" id="3.40.50.12390">
    <property type="match status" value="1"/>
</dbReference>
<dbReference type="Pfam" id="PF03159">
    <property type="entry name" value="XRN_N"/>
    <property type="match status" value="1"/>
</dbReference>
<proteinExistence type="inferred from homology"/>
<accession>A0A6C0BTS1</accession>
<dbReference type="EMBL" id="MN739259">
    <property type="protein sequence ID" value="QHS95855.1"/>
    <property type="molecule type" value="Genomic_DNA"/>
</dbReference>
<dbReference type="GO" id="GO:0000956">
    <property type="term" value="P:nuclear-transcribed mRNA catabolic process"/>
    <property type="evidence" value="ECO:0007669"/>
    <property type="project" value="TreeGrafter"/>
</dbReference>
<feature type="domain" description="Xrn1 N-terminal" evidence="5">
    <location>
        <begin position="1"/>
        <end position="197"/>
    </location>
</feature>
<dbReference type="InterPro" id="IPR041412">
    <property type="entry name" value="Xrn1_helical"/>
</dbReference>
<keyword evidence="3" id="KW-0269">Exonuclease</keyword>
<dbReference type="InterPro" id="IPR004859">
    <property type="entry name" value="Xrn1_N"/>
</dbReference>
<comment type="similarity">
    <text evidence="4">Belongs to the 5'-3' exonuclease family.</text>
</comment>
<evidence type="ECO:0000256" key="4">
    <source>
        <dbReference type="ARBA" id="ARBA00038299"/>
    </source>
</evidence>
<evidence type="ECO:0000259" key="5">
    <source>
        <dbReference type="Pfam" id="PF03159"/>
    </source>
</evidence>
<dbReference type="GO" id="GO:0005634">
    <property type="term" value="C:nucleus"/>
    <property type="evidence" value="ECO:0007669"/>
    <property type="project" value="TreeGrafter"/>
</dbReference>
<keyword evidence="1" id="KW-0540">Nuclease</keyword>
<dbReference type="GO" id="GO:0004534">
    <property type="term" value="F:5'-3' RNA exonuclease activity"/>
    <property type="evidence" value="ECO:0007669"/>
    <property type="project" value="TreeGrafter"/>
</dbReference>
<protein>
    <recommendedName>
        <fullName evidence="8">Xrn1 N-terminal domain-containing protein</fullName>
    </recommendedName>
</protein>
<dbReference type="PANTHER" id="PTHR12341">
    <property type="entry name" value="5'-&gt;3' EXORIBONUCLEASE"/>
    <property type="match status" value="1"/>
</dbReference>
<dbReference type="PANTHER" id="PTHR12341:SF7">
    <property type="entry name" value="5'-3' EXORIBONUCLEASE 1"/>
    <property type="match status" value="1"/>
</dbReference>
<dbReference type="Pfam" id="PF17846">
    <property type="entry name" value="XRN_M"/>
    <property type="match status" value="2"/>
</dbReference>
<evidence type="ECO:0000256" key="2">
    <source>
        <dbReference type="ARBA" id="ARBA00022801"/>
    </source>
</evidence>
<evidence type="ECO:0000256" key="1">
    <source>
        <dbReference type="ARBA" id="ARBA00022722"/>
    </source>
</evidence>
<dbReference type="InterPro" id="IPR027073">
    <property type="entry name" value="5_3_exoribonuclease"/>
</dbReference>
<evidence type="ECO:0000256" key="3">
    <source>
        <dbReference type="ARBA" id="ARBA00022839"/>
    </source>
</evidence>
<evidence type="ECO:0000313" key="7">
    <source>
        <dbReference type="EMBL" id="QHS95855.1"/>
    </source>
</evidence>